<accession>A0A5N5NJK1</accession>
<comment type="caution">
    <text evidence="6">The sequence shown here is derived from an EMBL/GenBank/DDBJ whole genome shotgun (WGS) entry which is preliminary data.</text>
</comment>
<evidence type="ECO:0000313" key="7">
    <source>
        <dbReference type="Proteomes" id="UP000327468"/>
    </source>
</evidence>
<reference evidence="6 7" key="1">
    <citation type="submission" date="2019-06" db="EMBL/GenBank/DDBJ databases">
        <title>A chromosome-scale genome assembly of the striped catfish, Pangasianodon hypophthalmus.</title>
        <authorList>
            <person name="Wen M."/>
            <person name="Zahm M."/>
            <person name="Roques C."/>
            <person name="Cabau C."/>
            <person name="Klopp C."/>
            <person name="Donnadieu C."/>
            <person name="Jouanno E."/>
            <person name="Avarre J.-C."/>
            <person name="Campet M."/>
            <person name="Ha T.T.T."/>
            <person name="Dugue R."/>
            <person name="Lampietro C."/>
            <person name="Louis A."/>
            <person name="Herpin A."/>
            <person name="Echchiki A."/>
            <person name="Berthelot C."/>
            <person name="Parey E."/>
            <person name="Roest-Crollius H."/>
            <person name="Braasch I."/>
            <person name="Postlethwait J."/>
            <person name="Bobe J."/>
            <person name="Montfort J."/>
            <person name="Bouchez O."/>
            <person name="Begum T."/>
            <person name="Schartl M."/>
            <person name="Guiguen Y."/>
        </authorList>
    </citation>
    <scope>NUCLEOTIDE SEQUENCE [LARGE SCALE GENOMIC DNA]</scope>
    <source>
        <strain evidence="6 7">Indonesia</strain>
        <tissue evidence="6">Blood</tissue>
    </source>
</reference>
<keyword evidence="1" id="KW-0348">Hemagglutinin</keyword>
<proteinExistence type="predicted"/>
<sequence>MLPFLKLTLLTLLIAAPGLLVSGESVITCDGDVHRLTCDTGLIMVKSTLYGRTDSTICKTPHPPNLQITGTSCSSPISDISERCNGLTECEVNTDVLDSPDPCKGTYKYYQTTYECISGRVVAVCENSYRTLDCGDDSIQIINANYGRADSVTCSHEVPTGLTLKNNCYAPNTLSLPHVAQLCNGHQSCTVEASSTIFTDPCQKTVKYLTVSYTCNPSPRDVVTCEGGTAKLTCGAGKIKINSAKYGRSDTTTCSSGQSENELSNTHCDMSCALNIVAARCNGQSSCEVPATNDFFSDPCSEIYKYLKIGYSCV</sequence>
<dbReference type="Proteomes" id="UP000327468">
    <property type="component" value="Chromosome 8"/>
</dbReference>
<dbReference type="InterPro" id="IPR043159">
    <property type="entry name" value="Lectin_gal-bd_sf"/>
</dbReference>
<dbReference type="OrthoDB" id="1100386at2759"/>
<keyword evidence="2" id="KW-0430">Lectin</keyword>
<evidence type="ECO:0000256" key="3">
    <source>
        <dbReference type="ARBA" id="ARBA00022737"/>
    </source>
</evidence>
<evidence type="ECO:0000256" key="2">
    <source>
        <dbReference type="ARBA" id="ARBA00022734"/>
    </source>
</evidence>
<feature type="domain" description="SUEL-type lectin" evidence="5">
    <location>
        <begin position="224"/>
        <end position="314"/>
    </location>
</feature>
<feature type="domain" description="SUEL-type lectin" evidence="5">
    <location>
        <begin position="124"/>
        <end position="216"/>
    </location>
</feature>
<keyword evidence="7" id="KW-1185">Reference proteome</keyword>
<evidence type="ECO:0000313" key="6">
    <source>
        <dbReference type="EMBL" id="KAB5567720.1"/>
    </source>
</evidence>
<evidence type="ECO:0000256" key="4">
    <source>
        <dbReference type="SAM" id="SignalP"/>
    </source>
</evidence>
<dbReference type="GO" id="GO:0030246">
    <property type="term" value="F:carbohydrate binding"/>
    <property type="evidence" value="ECO:0007669"/>
    <property type="project" value="UniProtKB-KW"/>
</dbReference>
<protein>
    <recommendedName>
        <fullName evidence="5">SUEL-type lectin domain-containing protein</fullName>
    </recommendedName>
</protein>
<evidence type="ECO:0000259" key="5">
    <source>
        <dbReference type="PROSITE" id="PS50228"/>
    </source>
</evidence>
<dbReference type="InterPro" id="IPR000922">
    <property type="entry name" value="Lectin_gal-bd_dom"/>
</dbReference>
<gene>
    <name evidence="6" type="ORF">PHYPO_G00236120</name>
</gene>
<keyword evidence="3" id="KW-0677">Repeat</keyword>
<feature type="signal peptide" evidence="4">
    <location>
        <begin position="1"/>
        <end position="23"/>
    </location>
</feature>
<evidence type="ECO:0000256" key="1">
    <source>
        <dbReference type="ARBA" id="ARBA00022546"/>
    </source>
</evidence>
<dbReference type="Pfam" id="PF02140">
    <property type="entry name" value="SUEL_Lectin"/>
    <property type="match status" value="3"/>
</dbReference>
<dbReference type="AlphaFoldDB" id="A0A5N5NJK1"/>
<keyword evidence="4" id="KW-0732">Signal</keyword>
<organism evidence="6 7">
    <name type="scientific">Pangasianodon hypophthalmus</name>
    <name type="common">Striped catfish</name>
    <name type="synonym">Helicophagus hypophthalmus</name>
    <dbReference type="NCBI Taxonomy" id="310915"/>
    <lineage>
        <taxon>Eukaryota</taxon>
        <taxon>Metazoa</taxon>
        <taxon>Chordata</taxon>
        <taxon>Craniata</taxon>
        <taxon>Vertebrata</taxon>
        <taxon>Euteleostomi</taxon>
        <taxon>Actinopterygii</taxon>
        <taxon>Neopterygii</taxon>
        <taxon>Teleostei</taxon>
        <taxon>Ostariophysi</taxon>
        <taxon>Siluriformes</taxon>
        <taxon>Pangasiidae</taxon>
        <taxon>Pangasianodon</taxon>
    </lineage>
</organism>
<dbReference type="PANTHER" id="PTHR46780">
    <property type="entry name" value="PROTEIN EVA-1"/>
    <property type="match status" value="1"/>
</dbReference>
<feature type="domain" description="SUEL-type lectin" evidence="5">
    <location>
        <begin position="28"/>
        <end position="117"/>
    </location>
</feature>
<name>A0A5N5NJK1_PANHP</name>
<feature type="chain" id="PRO_5024289026" description="SUEL-type lectin domain-containing protein" evidence="4">
    <location>
        <begin position="24"/>
        <end position="314"/>
    </location>
</feature>
<dbReference type="PROSITE" id="PS50228">
    <property type="entry name" value="SUEL_LECTIN"/>
    <property type="match status" value="3"/>
</dbReference>
<dbReference type="EMBL" id="VFJC01000009">
    <property type="protein sequence ID" value="KAB5567720.1"/>
    <property type="molecule type" value="Genomic_DNA"/>
</dbReference>
<dbReference type="Gene3D" id="2.60.120.740">
    <property type="match status" value="3"/>
</dbReference>
<dbReference type="FunFam" id="2.60.120.740:FF:000003">
    <property type="entry name" value="Protein eva-1 homolog C"/>
    <property type="match status" value="1"/>
</dbReference>